<accession>A0A6J2YLG0</accession>
<keyword evidence="1" id="KW-0479">Metal-binding</keyword>
<dbReference type="InterPro" id="IPR006612">
    <property type="entry name" value="THAP_Znf"/>
</dbReference>
<dbReference type="Proteomes" id="UP000504635">
    <property type="component" value="Unplaced"/>
</dbReference>
<evidence type="ECO:0000259" key="6">
    <source>
        <dbReference type="PROSITE" id="PS50950"/>
    </source>
</evidence>
<dbReference type="Pfam" id="PF05485">
    <property type="entry name" value="THAP"/>
    <property type="match status" value="1"/>
</dbReference>
<sequence length="372" mass="42820">MGYKCVYLYCSTKTGGGKSLFRFPEDKLRAKAWLKAAGREDLQEKNLKNYKLCEDHFETKFISVSSSGFKRLYDTAVPTRFLKPSSSRNEDIFEEPPEKITILSDIPLDVLQRPFGVTLDKEYVTNISEEMVTSELSIDTGSTCLAASPLISPMSTQTPSTLTSNTPRKSKLKCKVHLLRKKLIFAKKQSITENREKSSLLNFNKLCNKFLNKPLAEIVKLQALLKNKVAKARRYNEEYKKFALTLYFLRPKTYKFLEKLLILPTKRSLELMTQNFICKPGLGNDHIFNSLSLKVKTMSELDKHCNICIDETYLKSNLYFDTGRDQIIGFHDIGTKERKSSLIAQNVAVIMARGLFNNWKHNRSRFFFKHQS</sequence>
<dbReference type="Pfam" id="PF12017">
    <property type="entry name" value="Tnp_P_element"/>
    <property type="match status" value="1"/>
</dbReference>
<evidence type="ECO:0000256" key="3">
    <source>
        <dbReference type="ARBA" id="ARBA00022833"/>
    </source>
</evidence>
<keyword evidence="7" id="KW-1185">Reference proteome</keyword>
<dbReference type="InterPro" id="IPR048365">
    <property type="entry name" value="TNP-like_RNaseH_N"/>
</dbReference>
<dbReference type="SMART" id="SM00980">
    <property type="entry name" value="THAP"/>
    <property type="match status" value="1"/>
</dbReference>
<dbReference type="PANTHER" id="PTHR46600">
    <property type="entry name" value="THAP DOMAIN-CONTAINING"/>
    <property type="match status" value="1"/>
</dbReference>
<evidence type="ECO:0000313" key="8">
    <source>
        <dbReference type="RefSeq" id="XP_030764237.1"/>
    </source>
</evidence>
<dbReference type="InterPro" id="IPR026516">
    <property type="entry name" value="THAP1/10"/>
</dbReference>
<dbReference type="GO" id="GO:0008270">
    <property type="term" value="F:zinc ion binding"/>
    <property type="evidence" value="ECO:0007669"/>
    <property type="project" value="UniProtKB-KW"/>
</dbReference>
<gene>
    <name evidence="8" type="primary">LOC115888608</name>
</gene>
<evidence type="ECO:0000313" key="7">
    <source>
        <dbReference type="Proteomes" id="UP000504635"/>
    </source>
</evidence>
<dbReference type="InParanoid" id="A0A6J2YLG0"/>
<dbReference type="GO" id="GO:0043565">
    <property type="term" value="F:sequence-specific DNA binding"/>
    <property type="evidence" value="ECO:0007669"/>
    <property type="project" value="InterPro"/>
</dbReference>
<dbReference type="GeneID" id="115888608"/>
<dbReference type="SUPFAM" id="SSF57716">
    <property type="entry name" value="Glucocorticoid receptor-like (DNA-binding domain)"/>
    <property type="match status" value="1"/>
</dbReference>
<dbReference type="PROSITE" id="PS50950">
    <property type="entry name" value="ZF_THAP"/>
    <property type="match status" value="1"/>
</dbReference>
<evidence type="ECO:0000256" key="1">
    <source>
        <dbReference type="ARBA" id="ARBA00022723"/>
    </source>
</evidence>
<dbReference type="SMART" id="SM00692">
    <property type="entry name" value="DM3"/>
    <property type="match status" value="1"/>
</dbReference>
<reference evidence="8" key="1">
    <citation type="submission" date="2025-08" db="UniProtKB">
        <authorList>
            <consortium name="RefSeq"/>
        </authorList>
    </citation>
    <scope>IDENTIFICATION</scope>
    <source>
        <tissue evidence="8">Gonads</tissue>
    </source>
</reference>
<dbReference type="KEGG" id="soy:115888608"/>
<dbReference type="InterPro" id="IPR021896">
    <property type="entry name" value="THAP9-like_HTH"/>
</dbReference>
<keyword evidence="4 5" id="KW-0238">DNA-binding</keyword>
<organism evidence="7 8">
    <name type="scientific">Sitophilus oryzae</name>
    <name type="common">Rice weevil</name>
    <name type="synonym">Curculio oryzae</name>
    <dbReference type="NCBI Taxonomy" id="7048"/>
    <lineage>
        <taxon>Eukaryota</taxon>
        <taxon>Metazoa</taxon>
        <taxon>Ecdysozoa</taxon>
        <taxon>Arthropoda</taxon>
        <taxon>Hexapoda</taxon>
        <taxon>Insecta</taxon>
        <taxon>Pterygota</taxon>
        <taxon>Neoptera</taxon>
        <taxon>Endopterygota</taxon>
        <taxon>Coleoptera</taxon>
        <taxon>Polyphaga</taxon>
        <taxon>Cucujiformia</taxon>
        <taxon>Curculionidae</taxon>
        <taxon>Dryophthorinae</taxon>
        <taxon>Sitophilus</taxon>
    </lineage>
</organism>
<dbReference type="OrthoDB" id="6768426at2759"/>
<keyword evidence="3" id="KW-0862">Zinc</keyword>
<protein>
    <submittedName>
        <fullName evidence="8">Uncharacterized protein LOC115888608</fullName>
    </submittedName>
</protein>
<feature type="domain" description="THAP-type" evidence="6">
    <location>
        <begin position="1"/>
        <end position="81"/>
    </location>
</feature>
<dbReference type="AlphaFoldDB" id="A0A6J2YLG0"/>
<dbReference type="Pfam" id="PF21787">
    <property type="entry name" value="TNP-like_RNaseH_N"/>
    <property type="match status" value="1"/>
</dbReference>
<evidence type="ECO:0000256" key="5">
    <source>
        <dbReference type="PROSITE-ProRule" id="PRU00309"/>
    </source>
</evidence>
<evidence type="ECO:0000256" key="4">
    <source>
        <dbReference type="ARBA" id="ARBA00023125"/>
    </source>
</evidence>
<dbReference type="RefSeq" id="XP_030764237.1">
    <property type="nucleotide sequence ID" value="XM_030908377.1"/>
</dbReference>
<name>A0A6J2YLG0_SITOR</name>
<dbReference type="PANTHER" id="PTHR46600:SF11">
    <property type="entry name" value="THAP DOMAIN-CONTAINING PROTEIN 10"/>
    <property type="match status" value="1"/>
</dbReference>
<evidence type="ECO:0000256" key="2">
    <source>
        <dbReference type="ARBA" id="ARBA00022771"/>
    </source>
</evidence>
<proteinExistence type="predicted"/>
<keyword evidence="2 5" id="KW-0863">Zinc-finger</keyword>